<dbReference type="SUPFAM" id="SSF54695">
    <property type="entry name" value="POZ domain"/>
    <property type="match status" value="1"/>
</dbReference>
<dbReference type="AlphaFoldDB" id="T1JY97"/>
<dbReference type="PANTHER" id="PTHR24412">
    <property type="entry name" value="KELCH PROTEIN"/>
    <property type="match status" value="1"/>
</dbReference>
<accession>T1JY97</accession>
<dbReference type="InterPro" id="IPR011333">
    <property type="entry name" value="SKP1/BTB/POZ_sf"/>
</dbReference>
<evidence type="ECO:0000256" key="2">
    <source>
        <dbReference type="ARBA" id="ARBA00022737"/>
    </source>
</evidence>
<proteinExistence type="predicted"/>
<keyword evidence="1" id="KW-0880">Kelch repeat</keyword>
<dbReference type="Pfam" id="PF07707">
    <property type="entry name" value="BACK"/>
    <property type="match status" value="1"/>
</dbReference>
<organism evidence="4 5">
    <name type="scientific">Tetranychus urticae</name>
    <name type="common">Two-spotted spider mite</name>
    <dbReference type="NCBI Taxonomy" id="32264"/>
    <lineage>
        <taxon>Eukaryota</taxon>
        <taxon>Metazoa</taxon>
        <taxon>Ecdysozoa</taxon>
        <taxon>Arthropoda</taxon>
        <taxon>Chelicerata</taxon>
        <taxon>Arachnida</taxon>
        <taxon>Acari</taxon>
        <taxon>Acariformes</taxon>
        <taxon>Trombidiformes</taxon>
        <taxon>Prostigmata</taxon>
        <taxon>Eleutherengona</taxon>
        <taxon>Raphignathae</taxon>
        <taxon>Tetranychoidea</taxon>
        <taxon>Tetranychidae</taxon>
        <taxon>Tetranychus</taxon>
    </lineage>
</organism>
<dbReference type="HOGENOM" id="CLU_020442_0_0_1"/>
<dbReference type="InterPro" id="IPR011705">
    <property type="entry name" value="BACK"/>
</dbReference>
<dbReference type="EnsemblMetazoa" id="tetur02g14911.1">
    <property type="protein sequence ID" value="tetur02g14911.1"/>
    <property type="gene ID" value="tetur02g14911"/>
</dbReference>
<protein>
    <recommendedName>
        <fullName evidence="3">BACK domain-containing protein</fullName>
    </recommendedName>
</protein>
<name>T1JY97_TETUR</name>
<evidence type="ECO:0000313" key="5">
    <source>
        <dbReference type="Proteomes" id="UP000015104"/>
    </source>
</evidence>
<reference evidence="4" key="2">
    <citation type="submission" date="2015-06" db="UniProtKB">
        <authorList>
            <consortium name="EnsemblMetazoa"/>
        </authorList>
    </citation>
    <scope>IDENTIFICATION</scope>
</reference>
<dbReference type="Proteomes" id="UP000015104">
    <property type="component" value="Unassembled WGS sequence"/>
</dbReference>
<keyword evidence="2" id="KW-0677">Repeat</keyword>
<evidence type="ECO:0000313" key="4">
    <source>
        <dbReference type="EnsemblMetazoa" id="tetur02g14911.1"/>
    </source>
</evidence>
<feature type="domain" description="BACK" evidence="3">
    <location>
        <begin position="147"/>
        <end position="203"/>
    </location>
</feature>
<evidence type="ECO:0000259" key="3">
    <source>
        <dbReference type="Pfam" id="PF07707"/>
    </source>
</evidence>
<keyword evidence="5" id="KW-1185">Reference proteome</keyword>
<sequence>MEHRISKQMIRKIPYFEKMLSHECLESKENKVVLDFDEQAFKIILDWVERDYTIILIEMDYAFDLYELADYLGLDGISKECITYFHKFTIEHLPIIIPKMAKTTKFMTSGALDAFICRHFLDIASSFSKVNRNTKKTFWSKFPIETIEYICALDLMINSEYQVFDAIMDWVLSDSYLRKCHLERLWKLVRWCHLNDKDSSNLVNHLRISAGFEAKLCSPRKADCDCVFNRAKQNCFVMIETLDIKDLRVKVLDNNFKLLVSQVIKEDTSIASNFFHDEHVSDILFDSGRRVIRIDWKQNKYNWLYYTKLTISYEMLSRTWSYCLWDDEFRFQDTLLSSSPSGDKIILINKNTKDYVSFDVNTKVKSKGQMVSYSSADGQKESKTLLTFTSAFLPLNIIRTCLNSKSDSSENSQA</sequence>
<reference evidence="5" key="1">
    <citation type="submission" date="2011-08" db="EMBL/GenBank/DDBJ databases">
        <authorList>
            <person name="Rombauts S."/>
        </authorList>
    </citation>
    <scope>NUCLEOTIDE SEQUENCE</scope>
    <source>
        <strain evidence="5">London</strain>
    </source>
</reference>
<evidence type="ECO:0000256" key="1">
    <source>
        <dbReference type="ARBA" id="ARBA00022441"/>
    </source>
</evidence>
<dbReference type="EMBL" id="CAEY01000829">
    <property type="status" value="NOT_ANNOTATED_CDS"/>
    <property type="molecule type" value="Genomic_DNA"/>
</dbReference>
<dbReference type="CDD" id="cd18186">
    <property type="entry name" value="BTB_POZ_ZBTB_KLHL-like"/>
    <property type="match status" value="1"/>
</dbReference>
<dbReference type="Gene3D" id="3.30.710.10">
    <property type="entry name" value="Potassium Channel Kv1.1, Chain A"/>
    <property type="match status" value="1"/>
</dbReference>
<dbReference type="PANTHER" id="PTHR24412:SF497">
    <property type="entry name" value="KELCH-LIKE PROTEIN 18"/>
    <property type="match status" value="1"/>
</dbReference>
<dbReference type="Gene3D" id="1.25.40.420">
    <property type="match status" value="1"/>
</dbReference>